<feature type="binding site" evidence="5">
    <location>
        <position position="417"/>
    </location>
    <ligand>
        <name>substrate</name>
    </ligand>
</feature>
<keyword evidence="5" id="KW-0028">Amino-acid biosynthesis</keyword>
<keyword evidence="5 8" id="KW-0457">Lysine biosynthesis</keyword>
<feature type="binding site" evidence="5">
    <location>
        <position position="388"/>
    </location>
    <ligand>
        <name>substrate</name>
    </ligand>
</feature>
<dbReference type="UniPathway" id="UPA00034">
    <property type="reaction ID" value="UER00027"/>
</dbReference>
<protein>
    <recommendedName>
        <fullName evidence="5 6">Diaminopimelate decarboxylase</fullName>
        <shortName evidence="5">DAP decarboxylase</shortName>
        <shortName evidence="5">DAPDC</shortName>
        <ecNumber evidence="5 6">4.1.1.20</ecNumber>
    </recommendedName>
</protein>
<name>A0A411YD58_9ACTN</name>
<evidence type="ECO:0000256" key="4">
    <source>
        <dbReference type="ARBA" id="ARBA00023239"/>
    </source>
</evidence>
<dbReference type="InterPro" id="IPR022657">
    <property type="entry name" value="De-COase2_CS"/>
</dbReference>
<dbReference type="PROSITE" id="PS00878">
    <property type="entry name" value="ODR_DC_2_1"/>
    <property type="match status" value="1"/>
</dbReference>
<dbReference type="CDD" id="cd06828">
    <property type="entry name" value="PLPDE_III_DapDC"/>
    <property type="match status" value="1"/>
</dbReference>
<feature type="binding site" evidence="5">
    <location>
        <begin position="344"/>
        <end position="347"/>
    </location>
    <ligand>
        <name>pyridoxal 5'-phosphate</name>
        <dbReference type="ChEBI" id="CHEBI:597326"/>
    </ligand>
</feature>
<comment type="similarity">
    <text evidence="5">Belongs to the Orn/Lys/Arg decarboxylase class-II family. LysA subfamily.</text>
</comment>
<keyword evidence="12" id="KW-1185">Reference proteome</keyword>
<comment type="subunit">
    <text evidence="5">Homodimer.</text>
</comment>
<comment type="function">
    <text evidence="5">Specifically catalyzes the decarboxylation of meso-diaminopimelate (meso-DAP) to L-lysine.</text>
</comment>
<dbReference type="InterPro" id="IPR029066">
    <property type="entry name" value="PLP-binding_barrel"/>
</dbReference>
<feature type="binding site" evidence="5">
    <location>
        <position position="384"/>
    </location>
    <ligand>
        <name>substrate</name>
    </ligand>
</feature>
<dbReference type="GO" id="GO:0008836">
    <property type="term" value="F:diaminopimelate decarboxylase activity"/>
    <property type="evidence" value="ECO:0007669"/>
    <property type="project" value="UniProtKB-UniRule"/>
</dbReference>
<dbReference type="EMBL" id="CP036402">
    <property type="protein sequence ID" value="QBI19140.1"/>
    <property type="molecule type" value="Genomic_DNA"/>
</dbReference>
<feature type="compositionally biased region" description="Basic residues" evidence="9">
    <location>
        <begin position="19"/>
        <end position="31"/>
    </location>
</feature>
<feature type="binding site" evidence="5">
    <location>
        <position position="446"/>
    </location>
    <ligand>
        <name>pyridoxal 5'-phosphate</name>
        <dbReference type="ChEBI" id="CHEBI:597326"/>
    </ligand>
</feature>
<dbReference type="NCBIfam" id="TIGR01048">
    <property type="entry name" value="lysA"/>
    <property type="match status" value="1"/>
</dbReference>
<evidence type="ECO:0000256" key="1">
    <source>
        <dbReference type="ARBA" id="ARBA00001933"/>
    </source>
</evidence>
<dbReference type="Pfam" id="PF02784">
    <property type="entry name" value="Orn_Arg_deC_N"/>
    <property type="match status" value="1"/>
</dbReference>
<dbReference type="PANTHER" id="PTHR43727">
    <property type="entry name" value="DIAMINOPIMELATE DECARBOXYLASE"/>
    <property type="match status" value="1"/>
</dbReference>
<feature type="compositionally biased region" description="Basic and acidic residues" evidence="9">
    <location>
        <begin position="32"/>
        <end position="44"/>
    </location>
</feature>
<organism evidence="11 12">
    <name type="scientific">Egibacter rhizosphaerae</name>
    <dbReference type="NCBI Taxonomy" id="1670831"/>
    <lineage>
        <taxon>Bacteria</taxon>
        <taxon>Bacillati</taxon>
        <taxon>Actinomycetota</taxon>
        <taxon>Nitriliruptoria</taxon>
        <taxon>Egibacterales</taxon>
        <taxon>Egibacteraceae</taxon>
        <taxon>Egibacter</taxon>
    </lineage>
</organism>
<evidence type="ECO:0000256" key="9">
    <source>
        <dbReference type="SAM" id="MobiDB-lite"/>
    </source>
</evidence>
<dbReference type="InterPro" id="IPR000183">
    <property type="entry name" value="Orn/DAP/Arg_de-COase"/>
</dbReference>
<evidence type="ECO:0000313" key="11">
    <source>
        <dbReference type="EMBL" id="QBI19140.1"/>
    </source>
</evidence>
<dbReference type="PRINTS" id="PR01181">
    <property type="entry name" value="DAPDCRBXLASE"/>
</dbReference>
<dbReference type="PROSITE" id="PS00879">
    <property type="entry name" value="ODR_DC_2_2"/>
    <property type="match status" value="1"/>
</dbReference>
<dbReference type="OrthoDB" id="9802241at2"/>
<keyword evidence="2 5" id="KW-0210">Decarboxylase</keyword>
<evidence type="ECO:0000256" key="3">
    <source>
        <dbReference type="ARBA" id="ARBA00022898"/>
    </source>
</evidence>
<feature type="domain" description="Orn/DAP/Arg decarboxylase 2 N-terminal" evidence="10">
    <location>
        <begin position="92"/>
        <end position="350"/>
    </location>
</feature>
<dbReference type="Gene3D" id="3.20.20.10">
    <property type="entry name" value="Alanine racemase"/>
    <property type="match status" value="1"/>
</dbReference>
<accession>A0A411YD58</accession>
<comment type="cofactor">
    <cofactor evidence="1 5 7 8">
        <name>pyridoxal 5'-phosphate</name>
        <dbReference type="ChEBI" id="CHEBI:597326"/>
    </cofactor>
</comment>
<feature type="binding site" evidence="5">
    <location>
        <position position="446"/>
    </location>
    <ligand>
        <name>substrate</name>
    </ligand>
</feature>
<proteinExistence type="inferred from homology"/>
<evidence type="ECO:0000256" key="8">
    <source>
        <dbReference type="RuleBase" id="RU003738"/>
    </source>
</evidence>
<dbReference type="InterPro" id="IPR002986">
    <property type="entry name" value="DAP_deCOOHase_LysA"/>
</dbReference>
<dbReference type="EC" id="4.1.1.20" evidence="5 6"/>
<reference evidence="11 12" key="1">
    <citation type="submission" date="2019-01" db="EMBL/GenBank/DDBJ databases">
        <title>Egibacter rhizosphaerae EGI 80759T.</title>
        <authorList>
            <person name="Chen D.-D."/>
            <person name="Tian Y."/>
            <person name="Jiao J.-Y."/>
            <person name="Zhang X.-T."/>
            <person name="Zhang Y.-G."/>
            <person name="Zhang Y."/>
            <person name="Xiao M."/>
            <person name="Shu W.-S."/>
            <person name="Li W.-J."/>
        </authorList>
    </citation>
    <scope>NUCLEOTIDE SEQUENCE [LARGE SCALE GENOMIC DNA]</scope>
    <source>
        <strain evidence="11 12">EGI 80759</strain>
    </source>
</reference>
<dbReference type="PANTHER" id="PTHR43727:SF2">
    <property type="entry name" value="GROUP IV DECARBOXYLASE"/>
    <property type="match status" value="1"/>
</dbReference>
<comment type="pathway">
    <text evidence="5 8">Amino-acid biosynthesis; L-lysine biosynthesis via DAP pathway; L-lysine from DL-2,6-diaminopimelate: step 1/1.</text>
</comment>
<gene>
    <name evidence="5 11" type="primary">lysA</name>
    <name evidence="11" type="ORF">ER308_06025</name>
</gene>
<dbReference type="AlphaFoldDB" id="A0A411YD58"/>
<dbReference type="GO" id="GO:0009089">
    <property type="term" value="P:lysine biosynthetic process via diaminopimelate"/>
    <property type="evidence" value="ECO:0007669"/>
    <property type="project" value="UniProtKB-UniRule"/>
</dbReference>
<feature type="binding site" evidence="5">
    <location>
        <position position="301"/>
    </location>
    <ligand>
        <name>pyridoxal 5'-phosphate</name>
        <dbReference type="ChEBI" id="CHEBI:597326"/>
    </ligand>
</feature>
<dbReference type="InterPro" id="IPR009006">
    <property type="entry name" value="Ala_racemase/Decarboxylase_C"/>
</dbReference>
<dbReference type="InterPro" id="IPR022644">
    <property type="entry name" value="De-COase2_N"/>
</dbReference>
<evidence type="ECO:0000313" key="12">
    <source>
        <dbReference type="Proteomes" id="UP000291469"/>
    </source>
</evidence>
<dbReference type="SUPFAM" id="SSF51419">
    <property type="entry name" value="PLP-binding barrel"/>
    <property type="match status" value="1"/>
</dbReference>
<feature type="region of interest" description="Disordered" evidence="9">
    <location>
        <begin position="19"/>
        <end position="44"/>
    </location>
</feature>
<evidence type="ECO:0000256" key="6">
    <source>
        <dbReference type="NCBIfam" id="TIGR01048"/>
    </source>
</evidence>
<keyword evidence="3 5" id="KW-0663">Pyridoxal phosphate</keyword>
<dbReference type="Proteomes" id="UP000291469">
    <property type="component" value="Chromosome"/>
</dbReference>
<dbReference type="HAMAP" id="MF_02120">
    <property type="entry name" value="LysA"/>
    <property type="match status" value="1"/>
</dbReference>
<evidence type="ECO:0000256" key="5">
    <source>
        <dbReference type="HAMAP-Rule" id="MF_02120"/>
    </source>
</evidence>
<feature type="active site" description="Proton donor" evidence="7">
    <location>
        <position position="416"/>
    </location>
</feature>
<dbReference type="Gene3D" id="2.40.37.10">
    <property type="entry name" value="Lyase, Ornithine Decarboxylase, Chain A, domain 1"/>
    <property type="match status" value="1"/>
</dbReference>
<comment type="catalytic activity">
    <reaction evidence="5 8">
        <text>meso-2,6-diaminopimelate + H(+) = L-lysine + CO2</text>
        <dbReference type="Rhea" id="RHEA:15101"/>
        <dbReference type="ChEBI" id="CHEBI:15378"/>
        <dbReference type="ChEBI" id="CHEBI:16526"/>
        <dbReference type="ChEBI" id="CHEBI:32551"/>
        <dbReference type="ChEBI" id="CHEBI:57791"/>
        <dbReference type="EC" id="4.1.1.20"/>
    </reaction>
</comment>
<evidence type="ECO:0000256" key="2">
    <source>
        <dbReference type="ARBA" id="ARBA00022793"/>
    </source>
</evidence>
<evidence type="ECO:0000256" key="7">
    <source>
        <dbReference type="PIRSR" id="PIRSR600183-50"/>
    </source>
</evidence>
<keyword evidence="4 5" id="KW-0456">Lyase</keyword>
<dbReference type="PRINTS" id="PR01179">
    <property type="entry name" value="ODADCRBXLASE"/>
</dbReference>
<dbReference type="GO" id="GO:0030170">
    <property type="term" value="F:pyridoxal phosphate binding"/>
    <property type="evidence" value="ECO:0007669"/>
    <property type="project" value="UniProtKB-UniRule"/>
</dbReference>
<evidence type="ECO:0000259" key="10">
    <source>
        <dbReference type="Pfam" id="PF02784"/>
    </source>
</evidence>
<dbReference type="KEGG" id="erz:ER308_06025"/>
<feature type="binding site" evidence="5">
    <location>
        <position position="347"/>
    </location>
    <ligand>
        <name>substrate</name>
    </ligand>
</feature>
<dbReference type="SUPFAM" id="SSF50621">
    <property type="entry name" value="Alanine racemase C-terminal domain-like"/>
    <property type="match status" value="1"/>
</dbReference>
<dbReference type="FunFam" id="3.20.20.10:FF:000003">
    <property type="entry name" value="Diaminopimelate decarboxylase"/>
    <property type="match status" value="1"/>
</dbReference>
<sequence>MPGRLGRPGPHACPLLARRRGAAGAHQRPRAPRRDRTGAHVTRGRAEVAEPFPDTAEIQDGRLRTLGGIAVEELAERFGTPLWLVDRATLEGRMRAYREAFAAQEAVLGATTTVVYAAKALCVRGVLELADDCGLWVDCASGGELATARAAGIDPRRIVLHGNNKSVAELRDAVDAGVGRIVIDSLSELARLEGIAEAAGRVVPCHLRVTPGVDAHTHEFVATGHDDTKFGLTLSLGLAHEGAARLVASRWLDLVGVHCHVGSDILRLDPYHAAADVMVRFLAEVRATHGAEVGELNLGGGLGISAVPGDVPPELPTYAADLTAAVAEAADAHGLTARPHLFVEPGRSIAGPAGVTLYRVGTIKELPGLSTYVAVDGGMSDNPRYPLYQAPHTFAPAGAVARDGTPRPVTVVGKHCETGDVLGEGVSLPSDLAEGDLLAVAATGAYNHAMASNYNRLPRPAMVLVGEGWAVELVRRETVEDLLAREPSLRDARPPVPRP</sequence>
<feature type="modified residue" description="N6-(pyridoxal phosphate)lysine" evidence="5 7">
    <location>
        <position position="119"/>
    </location>
</feature>
<dbReference type="InterPro" id="IPR022653">
    <property type="entry name" value="De-COase2_pyr-phos_BS"/>
</dbReference>